<dbReference type="EMBL" id="MFMY01000015">
    <property type="protein sequence ID" value="OGH00140.1"/>
    <property type="molecule type" value="Genomic_DNA"/>
</dbReference>
<reference evidence="1 2" key="1">
    <citation type="journal article" date="2016" name="Nat. Commun.">
        <title>Thousands of microbial genomes shed light on interconnected biogeochemical processes in an aquifer system.</title>
        <authorList>
            <person name="Anantharaman K."/>
            <person name="Brown C.T."/>
            <person name="Hug L.A."/>
            <person name="Sharon I."/>
            <person name="Castelle C.J."/>
            <person name="Probst A.J."/>
            <person name="Thomas B.C."/>
            <person name="Singh A."/>
            <person name="Wilkins M.J."/>
            <person name="Karaoz U."/>
            <person name="Brodie E.L."/>
            <person name="Williams K.H."/>
            <person name="Hubbard S.S."/>
            <person name="Banfield J.F."/>
        </authorList>
    </citation>
    <scope>NUCLEOTIDE SEQUENCE [LARGE SCALE GENOMIC DNA]</scope>
</reference>
<protein>
    <submittedName>
        <fullName evidence="1">Uncharacterized protein</fullName>
    </submittedName>
</protein>
<accession>A0A1F6GPU0</accession>
<dbReference type="AlphaFoldDB" id="A0A1F6GPU0"/>
<evidence type="ECO:0000313" key="2">
    <source>
        <dbReference type="Proteomes" id="UP000176968"/>
    </source>
</evidence>
<dbReference type="Proteomes" id="UP000176968">
    <property type="component" value="Unassembled WGS sequence"/>
</dbReference>
<sequence length="80" mass="9462">MLFYYPIPTSSPLYEIYLEMIYNGLNLKKIEKARQLTGVKTVYFVINDYWLDAKKRIAEASELAGEIQNFNGRVWAFKFE</sequence>
<comment type="caution">
    <text evidence="1">The sequence shown here is derived from an EMBL/GenBank/DDBJ whole genome shotgun (WGS) entry which is preliminary data.</text>
</comment>
<name>A0A1F6GPU0_9BACT</name>
<organism evidence="1 2">
    <name type="scientific">Candidatus Kuenenbacteria bacterium RIFCSPHIGHO2_12_FULL_42_14</name>
    <dbReference type="NCBI Taxonomy" id="1798563"/>
    <lineage>
        <taxon>Bacteria</taxon>
        <taxon>Candidatus Kueneniibacteriota</taxon>
    </lineage>
</organism>
<gene>
    <name evidence="1" type="ORF">A3E04_02605</name>
</gene>
<proteinExistence type="predicted"/>
<evidence type="ECO:0000313" key="1">
    <source>
        <dbReference type="EMBL" id="OGH00140.1"/>
    </source>
</evidence>